<dbReference type="EMBL" id="BDIP01010128">
    <property type="protein sequence ID" value="GCA65196.1"/>
    <property type="molecule type" value="Genomic_DNA"/>
</dbReference>
<dbReference type="OrthoDB" id="10248581at2759"/>
<dbReference type="GO" id="GO:0000428">
    <property type="term" value="C:DNA-directed RNA polymerase complex"/>
    <property type="evidence" value="ECO:0007669"/>
    <property type="project" value="UniProtKB-KW"/>
</dbReference>
<evidence type="ECO:0000256" key="2">
    <source>
        <dbReference type="ARBA" id="ARBA00023163"/>
    </source>
</evidence>
<dbReference type="SUPFAM" id="SSF55257">
    <property type="entry name" value="RBP11-like subunits of RNA polymerase"/>
    <property type="match status" value="1"/>
</dbReference>
<dbReference type="InterPro" id="IPR009025">
    <property type="entry name" value="RBP11-like_dimer"/>
</dbReference>
<evidence type="ECO:0000313" key="4">
    <source>
        <dbReference type="EMBL" id="GCA65196.1"/>
    </source>
</evidence>
<feature type="domain" description="DNA-directed RNA polymerase RBP11-like dimerisation" evidence="3">
    <location>
        <begin position="1"/>
        <end position="60"/>
    </location>
</feature>
<reference evidence="4 5" key="1">
    <citation type="journal article" date="2018" name="PLoS ONE">
        <title>The draft genome of Kipferlia bialata reveals reductive genome evolution in fornicate parasites.</title>
        <authorList>
            <person name="Tanifuji G."/>
            <person name="Takabayashi S."/>
            <person name="Kume K."/>
            <person name="Takagi M."/>
            <person name="Nakayama T."/>
            <person name="Kamikawa R."/>
            <person name="Inagaki Y."/>
            <person name="Hashimoto T."/>
        </authorList>
    </citation>
    <scope>NUCLEOTIDE SEQUENCE [LARGE SCALE GENOMIC DNA]</scope>
    <source>
        <strain evidence="4">NY0173</strain>
    </source>
</reference>
<organism evidence="4 5">
    <name type="scientific">Kipferlia bialata</name>
    <dbReference type="NCBI Taxonomy" id="797122"/>
    <lineage>
        <taxon>Eukaryota</taxon>
        <taxon>Metamonada</taxon>
        <taxon>Carpediemonas-like organisms</taxon>
        <taxon>Kipferlia</taxon>
    </lineage>
</organism>
<protein>
    <recommendedName>
        <fullName evidence="3">DNA-directed RNA polymerase RBP11-like dimerisation domain-containing protein</fullName>
    </recommendedName>
</protein>
<evidence type="ECO:0000259" key="3">
    <source>
        <dbReference type="Pfam" id="PF13656"/>
    </source>
</evidence>
<dbReference type="Proteomes" id="UP000265618">
    <property type="component" value="Unassembled WGS sequence"/>
</dbReference>
<keyword evidence="5" id="KW-1185">Reference proteome</keyword>
<dbReference type="GO" id="GO:0046983">
    <property type="term" value="F:protein dimerization activity"/>
    <property type="evidence" value="ECO:0007669"/>
    <property type="project" value="InterPro"/>
</dbReference>
<dbReference type="AlphaFoldDB" id="A0A391NZJ8"/>
<sequence>LLQSDYVVYAGVKVPHPLENELEVVVCTDRQAVDQDGTTQYTTPDYCLTQAAMEVEGVLQKV</sequence>
<name>A0A391NZJ8_9EUKA</name>
<keyword evidence="1" id="KW-0240">DNA-directed RNA polymerase</keyword>
<keyword evidence="2" id="KW-0804">Transcription</keyword>
<evidence type="ECO:0000313" key="5">
    <source>
        <dbReference type="Proteomes" id="UP000265618"/>
    </source>
</evidence>
<dbReference type="Pfam" id="PF13656">
    <property type="entry name" value="RNA_pol_L_2"/>
    <property type="match status" value="1"/>
</dbReference>
<evidence type="ECO:0000256" key="1">
    <source>
        <dbReference type="ARBA" id="ARBA00022478"/>
    </source>
</evidence>
<accession>A0A391NZJ8</accession>
<proteinExistence type="predicted"/>
<feature type="non-terminal residue" evidence="4">
    <location>
        <position position="1"/>
    </location>
</feature>
<dbReference type="Gene3D" id="3.30.1360.10">
    <property type="entry name" value="RNA polymerase, RBP11-like subunit"/>
    <property type="match status" value="1"/>
</dbReference>
<dbReference type="GO" id="GO:0006351">
    <property type="term" value="P:DNA-templated transcription"/>
    <property type="evidence" value="ECO:0007669"/>
    <property type="project" value="InterPro"/>
</dbReference>
<gene>
    <name evidence="4" type="ORF">KIPB_016499</name>
</gene>
<dbReference type="InterPro" id="IPR036603">
    <property type="entry name" value="RBP11-like"/>
</dbReference>
<comment type="caution">
    <text evidence="4">The sequence shown here is derived from an EMBL/GenBank/DDBJ whole genome shotgun (WGS) entry which is preliminary data.</text>
</comment>